<proteinExistence type="predicted"/>
<reference evidence="1" key="1">
    <citation type="submission" date="2021-06" db="EMBL/GenBank/DDBJ databases">
        <authorList>
            <person name="Kallberg Y."/>
            <person name="Tangrot J."/>
            <person name="Rosling A."/>
        </authorList>
    </citation>
    <scope>NUCLEOTIDE SEQUENCE</scope>
    <source>
        <strain evidence="1">28 12/20/2015</strain>
    </source>
</reference>
<gene>
    <name evidence="1" type="ORF">SPELUC_LOCUS295</name>
</gene>
<evidence type="ECO:0000313" key="2">
    <source>
        <dbReference type="Proteomes" id="UP000789366"/>
    </source>
</evidence>
<accession>A0ACA9JYL9</accession>
<protein>
    <submittedName>
        <fullName evidence="1">137_t:CDS:1</fullName>
    </submittedName>
</protein>
<sequence>MNIPSFDNTTGHPPNETTVGDNNEREAVGNTTSVPGANIITIGPIVSNKEEEEKSFSSKNAFNKVGSNLKSFVGFMGPGYIIAVGYLDPGNWATDLSGGSQFGYALLFIIFLSNLMAMLLQALAIKLGVVTGLAIIACDLAEVIGSAIAMNLLFNLPLPAGVAITACDILLILFIYRDNDIKAANVFEILLMLLVGIVGFCFVAELIYSKPNSVDVLKGYLPSSGIFTNSEELYIAIGIIGATVMPHNLYLHSHLVKVRKNREESKGFDKQMEEVDEIPKKIKIKSMVDNTLKLSTIDSSVALMFALFVNSATNFFYGDPNRSKPADLFDAYDLLTSYLGKAAATIFAVGLLVAGQSATLTATMAGQVVMEGFVEWKLKPWMRRLITRGFAVVPAMIIAIFRGRNGLNDLLVASQVALSIQLPFAIIPMVWFTSNKKFMRINIRNLEERVMADKLKQQDESLTPPDLNSIVSTTQLTPNSPYTQTSTQPSDDNILDFANSILLTTVAIILPLQENREFSTLMSFVRNICVPLMEINEIHLINFHVVLAGDIITSLE</sequence>
<dbReference type="Proteomes" id="UP000789366">
    <property type="component" value="Unassembled WGS sequence"/>
</dbReference>
<evidence type="ECO:0000313" key="1">
    <source>
        <dbReference type="EMBL" id="CAG8442718.1"/>
    </source>
</evidence>
<dbReference type="EMBL" id="CAJVPW010000095">
    <property type="protein sequence ID" value="CAG8442718.1"/>
    <property type="molecule type" value="Genomic_DNA"/>
</dbReference>
<comment type="caution">
    <text evidence="1">The sequence shown here is derived from an EMBL/GenBank/DDBJ whole genome shotgun (WGS) entry which is preliminary data.</text>
</comment>
<name>A0ACA9JYL9_9GLOM</name>
<keyword evidence="2" id="KW-1185">Reference proteome</keyword>
<organism evidence="1 2">
    <name type="scientific">Cetraspora pellucida</name>
    <dbReference type="NCBI Taxonomy" id="1433469"/>
    <lineage>
        <taxon>Eukaryota</taxon>
        <taxon>Fungi</taxon>
        <taxon>Fungi incertae sedis</taxon>
        <taxon>Mucoromycota</taxon>
        <taxon>Glomeromycotina</taxon>
        <taxon>Glomeromycetes</taxon>
        <taxon>Diversisporales</taxon>
        <taxon>Gigasporaceae</taxon>
        <taxon>Cetraspora</taxon>
    </lineage>
</organism>